<gene>
    <name evidence="10" type="ORF">LK12_17810</name>
</gene>
<evidence type="ECO:0000256" key="6">
    <source>
        <dbReference type="ARBA" id="ARBA00023136"/>
    </source>
</evidence>
<accession>A0A0B1ZH06</accession>
<feature type="transmembrane region" description="Helical" evidence="8">
    <location>
        <begin position="82"/>
        <end position="100"/>
    </location>
</feature>
<evidence type="ECO:0000259" key="9">
    <source>
        <dbReference type="Pfam" id="PF01292"/>
    </source>
</evidence>
<dbReference type="InterPro" id="IPR016174">
    <property type="entry name" value="Di-haem_cyt_TM"/>
</dbReference>
<proteinExistence type="predicted"/>
<dbReference type="STRING" id="1348853.LK12_17810"/>
<evidence type="ECO:0000256" key="5">
    <source>
        <dbReference type="ARBA" id="ARBA00022989"/>
    </source>
</evidence>
<evidence type="ECO:0000256" key="7">
    <source>
        <dbReference type="SAM" id="MobiDB-lite"/>
    </source>
</evidence>
<dbReference type="PROSITE" id="PS00095">
    <property type="entry name" value="C5_MTASE_2"/>
    <property type="match status" value="1"/>
</dbReference>
<sequence length="201" mass="21824">MKTFRIFHILLAATVAAAYFTAEELGLVHAWVGYAVAALIALRLALGMARARVFEFRRLVPSLGAPPRGQTGIRHPAIGRSLTLALLLAIAGTATTGVLMDRGGTLVGQSMRAHDDERHRGGREGEEREASASFMTLVAPPANAREEGERGEGQEGALSEIHKTLGNAVLPLVIAHLLYLLVFRFDLARFMLFISRKPSMR</sequence>
<dbReference type="Proteomes" id="UP000031057">
    <property type="component" value="Unassembled WGS sequence"/>
</dbReference>
<protein>
    <recommendedName>
        <fullName evidence="9">Cytochrome b561 bacterial/Ni-hydrogenase domain-containing protein</fullName>
    </recommendedName>
</protein>
<dbReference type="Pfam" id="PF01292">
    <property type="entry name" value="Ni_hydr_CYTB"/>
    <property type="match status" value="1"/>
</dbReference>
<keyword evidence="6 8" id="KW-0472">Membrane</keyword>
<dbReference type="InterPro" id="IPR011577">
    <property type="entry name" value="Cyt_b561_bac/Ni-Hgenase"/>
</dbReference>
<feature type="transmembrane region" description="Helical" evidence="8">
    <location>
        <begin position="168"/>
        <end position="192"/>
    </location>
</feature>
<keyword evidence="11" id="KW-1185">Reference proteome</keyword>
<keyword evidence="3" id="KW-0949">S-adenosyl-L-methionine</keyword>
<evidence type="ECO:0000313" key="11">
    <source>
        <dbReference type="Proteomes" id="UP000031057"/>
    </source>
</evidence>
<keyword evidence="5 8" id="KW-1133">Transmembrane helix</keyword>
<dbReference type="AlphaFoldDB" id="A0A0B1ZH06"/>
<comment type="caution">
    <text evidence="10">The sequence shown here is derived from an EMBL/GenBank/DDBJ whole genome shotgun (WGS) entry which is preliminary data.</text>
</comment>
<evidence type="ECO:0000256" key="3">
    <source>
        <dbReference type="ARBA" id="ARBA00022691"/>
    </source>
</evidence>
<keyword evidence="2" id="KW-1003">Cell membrane</keyword>
<comment type="subcellular location">
    <subcellularLocation>
        <location evidence="1">Cell membrane</location>
        <topology evidence="1">Multi-pass membrane protein</topology>
    </subcellularLocation>
</comment>
<name>A0A0B1ZH06_9SPHN</name>
<evidence type="ECO:0000256" key="4">
    <source>
        <dbReference type="ARBA" id="ARBA00022692"/>
    </source>
</evidence>
<dbReference type="RefSeq" id="WP_039287101.1">
    <property type="nucleotide sequence ID" value="NZ_JTDI01000006.1"/>
</dbReference>
<feature type="region of interest" description="Disordered" evidence="7">
    <location>
        <begin position="111"/>
        <end position="131"/>
    </location>
</feature>
<dbReference type="GO" id="GO:0022904">
    <property type="term" value="P:respiratory electron transport chain"/>
    <property type="evidence" value="ECO:0007669"/>
    <property type="project" value="InterPro"/>
</dbReference>
<dbReference type="InterPro" id="IPR031303">
    <property type="entry name" value="C5_meth_CS"/>
</dbReference>
<dbReference type="SUPFAM" id="SSF81342">
    <property type="entry name" value="Transmembrane di-heme cytochromes"/>
    <property type="match status" value="1"/>
</dbReference>
<evidence type="ECO:0000313" key="10">
    <source>
        <dbReference type="EMBL" id="KHK89787.1"/>
    </source>
</evidence>
<dbReference type="EMBL" id="JTDI01000006">
    <property type="protein sequence ID" value="KHK89787.1"/>
    <property type="molecule type" value="Genomic_DNA"/>
</dbReference>
<evidence type="ECO:0000256" key="2">
    <source>
        <dbReference type="ARBA" id="ARBA00022475"/>
    </source>
</evidence>
<keyword evidence="4 8" id="KW-0812">Transmembrane</keyword>
<evidence type="ECO:0000256" key="1">
    <source>
        <dbReference type="ARBA" id="ARBA00004651"/>
    </source>
</evidence>
<evidence type="ECO:0000256" key="8">
    <source>
        <dbReference type="SAM" id="Phobius"/>
    </source>
</evidence>
<organism evidence="10 11">
    <name type="scientific">Novosphingobium malaysiense</name>
    <dbReference type="NCBI Taxonomy" id="1348853"/>
    <lineage>
        <taxon>Bacteria</taxon>
        <taxon>Pseudomonadati</taxon>
        <taxon>Pseudomonadota</taxon>
        <taxon>Alphaproteobacteria</taxon>
        <taxon>Sphingomonadales</taxon>
        <taxon>Sphingomonadaceae</taxon>
        <taxon>Novosphingobium</taxon>
    </lineage>
</organism>
<dbReference type="GO" id="GO:0009055">
    <property type="term" value="F:electron transfer activity"/>
    <property type="evidence" value="ECO:0007669"/>
    <property type="project" value="InterPro"/>
</dbReference>
<reference evidence="10 11" key="1">
    <citation type="submission" date="2014-10" db="EMBL/GenBank/DDBJ databases">
        <title>Genome sequence of Novosphingobium malaysiense MUSC 273(T).</title>
        <authorList>
            <person name="Lee L.-H."/>
        </authorList>
    </citation>
    <scope>NUCLEOTIDE SEQUENCE [LARGE SCALE GENOMIC DNA]</scope>
    <source>
        <strain evidence="10 11">MUSC 273</strain>
    </source>
</reference>
<feature type="transmembrane region" description="Helical" evidence="8">
    <location>
        <begin position="28"/>
        <end position="49"/>
    </location>
</feature>
<dbReference type="GO" id="GO:0005886">
    <property type="term" value="C:plasma membrane"/>
    <property type="evidence" value="ECO:0007669"/>
    <property type="project" value="UniProtKB-SubCell"/>
</dbReference>
<feature type="domain" description="Cytochrome b561 bacterial/Ni-hydrogenase" evidence="9">
    <location>
        <begin position="4"/>
        <end position="185"/>
    </location>
</feature>
<feature type="compositionally biased region" description="Basic and acidic residues" evidence="7">
    <location>
        <begin position="112"/>
        <end position="130"/>
    </location>
</feature>